<evidence type="ECO:0000256" key="6">
    <source>
        <dbReference type="ARBA" id="ARBA00022840"/>
    </source>
</evidence>
<evidence type="ECO:0000256" key="7">
    <source>
        <dbReference type="ARBA" id="ARBA00023004"/>
    </source>
</evidence>
<evidence type="ECO:0000256" key="9">
    <source>
        <dbReference type="ARBA" id="ARBA00023136"/>
    </source>
</evidence>
<sequence>MLETKNLSVGYDKKVVVNNVEIQVNKGEILCFLGANGAGKTTVLRTLSTLLKTIDGEVYLKNENIDKIDKKELAKKLALVLTNKFSGELTTVYEIVSTGRYPHTGFFGRLNENDNEKILEALSVVNAEHLKERYFNELSDGEKQKVLVARALVQEPEIIILDEPTTHLDIRHRLELMDILKELSKKKNIAVVVCLHEIDIAIKSCDKVVLIKDNSMLAYGTPEDVVDEKVINNLYGMENNYNNLLGSVELKNKCKPEVFILGGCGKASHIYRALTKRYIGISTGILYENDIDYEVARTMGLEIYSAKPYEKIKEKDVIYANNALNDVNIVIDSGASLQGINKLNTEIIREAIRRKKIVLSLRNEYETMRLFSDCYKNIKNVNSILELLNECYMVTKK</sequence>
<dbReference type="GO" id="GO:0005886">
    <property type="term" value="C:plasma membrane"/>
    <property type="evidence" value="ECO:0007669"/>
    <property type="project" value="UniProtKB-SubCell"/>
</dbReference>
<dbReference type="Proteomes" id="UP000481872">
    <property type="component" value="Unassembled WGS sequence"/>
</dbReference>
<dbReference type="EMBL" id="JAAGPU010000010">
    <property type="protein sequence ID" value="NEU04606.1"/>
    <property type="molecule type" value="Genomic_DNA"/>
</dbReference>
<keyword evidence="2" id="KW-0813">Transport</keyword>
<name>A0A6M0H1I8_9CLOT</name>
<evidence type="ECO:0000313" key="12">
    <source>
        <dbReference type="Proteomes" id="UP000481872"/>
    </source>
</evidence>
<dbReference type="PANTHER" id="PTHR42771">
    <property type="entry name" value="IRON(3+)-HYDROXAMATE IMPORT ATP-BINDING PROTEIN FHUC"/>
    <property type="match status" value="1"/>
</dbReference>
<keyword evidence="12" id="KW-1185">Reference proteome</keyword>
<evidence type="ECO:0000256" key="2">
    <source>
        <dbReference type="ARBA" id="ARBA00022448"/>
    </source>
</evidence>
<dbReference type="InterPro" id="IPR003593">
    <property type="entry name" value="AAA+_ATPase"/>
</dbReference>
<keyword evidence="8" id="KW-0406">Ion transport</keyword>
<dbReference type="InterPro" id="IPR003439">
    <property type="entry name" value="ABC_transporter-like_ATP-bd"/>
</dbReference>
<dbReference type="GO" id="GO:0006826">
    <property type="term" value="P:iron ion transport"/>
    <property type="evidence" value="ECO:0007669"/>
    <property type="project" value="UniProtKB-KW"/>
</dbReference>
<dbReference type="SMART" id="SM00382">
    <property type="entry name" value="AAA"/>
    <property type="match status" value="1"/>
</dbReference>
<evidence type="ECO:0000256" key="1">
    <source>
        <dbReference type="ARBA" id="ARBA00004202"/>
    </source>
</evidence>
<keyword evidence="7" id="KW-0408">Iron</keyword>
<dbReference type="GO" id="GO:0005524">
    <property type="term" value="F:ATP binding"/>
    <property type="evidence" value="ECO:0007669"/>
    <property type="project" value="UniProtKB-KW"/>
</dbReference>
<keyword evidence="9" id="KW-0472">Membrane</keyword>
<dbReference type="SUPFAM" id="SSF52540">
    <property type="entry name" value="P-loop containing nucleoside triphosphate hydrolases"/>
    <property type="match status" value="1"/>
</dbReference>
<dbReference type="CDD" id="cd03214">
    <property type="entry name" value="ABC_Iron-Siderophores_B12_Hemin"/>
    <property type="match status" value="1"/>
</dbReference>
<evidence type="ECO:0000256" key="8">
    <source>
        <dbReference type="ARBA" id="ARBA00023065"/>
    </source>
</evidence>
<keyword evidence="3" id="KW-1003">Cell membrane</keyword>
<reference evidence="11 12" key="1">
    <citation type="submission" date="2020-02" db="EMBL/GenBank/DDBJ databases">
        <title>Genome assembly of a novel Clostridium senegalense strain.</title>
        <authorList>
            <person name="Gupta T.B."/>
            <person name="Jauregui R."/>
            <person name="Maclean P."/>
            <person name="Nawarathana A."/>
            <person name="Brightwell G."/>
        </authorList>
    </citation>
    <scope>NUCLEOTIDE SEQUENCE [LARGE SCALE GENOMIC DNA]</scope>
    <source>
        <strain evidence="11 12">AGRFS4</strain>
    </source>
</reference>
<dbReference type="PANTHER" id="PTHR42771:SF2">
    <property type="entry name" value="IRON(3+)-HYDROXAMATE IMPORT ATP-BINDING PROTEIN FHUC"/>
    <property type="match status" value="1"/>
</dbReference>
<feature type="domain" description="ABC transporter" evidence="10">
    <location>
        <begin position="2"/>
        <end position="238"/>
    </location>
</feature>
<evidence type="ECO:0000256" key="3">
    <source>
        <dbReference type="ARBA" id="ARBA00022475"/>
    </source>
</evidence>
<comment type="subcellular location">
    <subcellularLocation>
        <location evidence="1">Cell membrane</location>
        <topology evidence="1">Peripheral membrane protein</topology>
    </subcellularLocation>
</comment>
<evidence type="ECO:0000256" key="4">
    <source>
        <dbReference type="ARBA" id="ARBA00022496"/>
    </source>
</evidence>
<dbReference type="FunFam" id="3.40.50.300:FF:000134">
    <property type="entry name" value="Iron-enterobactin ABC transporter ATP-binding protein"/>
    <property type="match status" value="1"/>
</dbReference>
<protein>
    <submittedName>
        <fullName evidence="11">ABC transporter ATP-binding protein</fullName>
    </submittedName>
</protein>
<keyword evidence="6 11" id="KW-0067">ATP-binding</keyword>
<accession>A0A6M0H1I8</accession>
<keyword evidence="4" id="KW-0410">Iron transport</keyword>
<dbReference type="Pfam" id="PF00005">
    <property type="entry name" value="ABC_tran"/>
    <property type="match status" value="1"/>
</dbReference>
<dbReference type="InterPro" id="IPR027417">
    <property type="entry name" value="P-loop_NTPase"/>
</dbReference>
<dbReference type="AlphaFoldDB" id="A0A6M0H1I8"/>
<evidence type="ECO:0000313" key="11">
    <source>
        <dbReference type="EMBL" id="NEU04606.1"/>
    </source>
</evidence>
<evidence type="ECO:0000259" key="10">
    <source>
        <dbReference type="PROSITE" id="PS50893"/>
    </source>
</evidence>
<keyword evidence="5" id="KW-0547">Nucleotide-binding</keyword>
<dbReference type="GO" id="GO:0016887">
    <property type="term" value="F:ATP hydrolysis activity"/>
    <property type="evidence" value="ECO:0007669"/>
    <property type="project" value="InterPro"/>
</dbReference>
<evidence type="ECO:0000256" key="5">
    <source>
        <dbReference type="ARBA" id="ARBA00022741"/>
    </source>
</evidence>
<dbReference type="PROSITE" id="PS50893">
    <property type="entry name" value="ABC_TRANSPORTER_2"/>
    <property type="match status" value="1"/>
</dbReference>
<dbReference type="Gene3D" id="3.40.50.300">
    <property type="entry name" value="P-loop containing nucleotide triphosphate hydrolases"/>
    <property type="match status" value="1"/>
</dbReference>
<proteinExistence type="predicted"/>
<dbReference type="InterPro" id="IPR051535">
    <property type="entry name" value="Siderophore_ABC-ATPase"/>
</dbReference>
<comment type="caution">
    <text evidence="11">The sequence shown here is derived from an EMBL/GenBank/DDBJ whole genome shotgun (WGS) entry which is preliminary data.</text>
</comment>
<organism evidence="11 12">
    <name type="scientific">Clostridium senegalense</name>
    <dbReference type="NCBI Taxonomy" id="1465809"/>
    <lineage>
        <taxon>Bacteria</taxon>
        <taxon>Bacillati</taxon>
        <taxon>Bacillota</taxon>
        <taxon>Clostridia</taxon>
        <taxon>Eubacteriales</taxon>
        <taxon>Clostridiaceae</taxon>
        <taxon>Clostridium</taxon>
    </lineage>
</organism>
<gene>
    <name evidence="11" type="ORF">G3M99_06965</name>
</gene>